<dbReference type="CDD" id="cd00082">
    <property type="entry name" value="HisKA"/>
    <property type="match status" value="1"/>
</dbReference>
<comment type="catalytic activity">
    <reaction evidence="1">
        <text>ATP + protein L-histidine = ADP + protein N-phospho-L-histidine.</text>
        <dbReference type="EC" id="2.7.13.3"/>
    </reaction>
</comment>
<keyword evidence="5" id="KW-0597">Phosphoprotein</keyword>
<dbReference type="PANTHER" id="PTHR45528:SF1">
    <property type="entry name" value="SENSOR HISTIDINE KINASE CPXA"/>
    <property type="match status" value="1"/>
</dbReference>
<dbReference type="SUPFAM" id="SSF47384">
    <property type="entry name" value="Homodimeric domain of signal transducing histidine kinase"/>
    <property type="match status" value="1"/>
</dbReference>
<dbReference type="InterPro" id="IPR005467">
    <property type="entry name" value="His_kinase_dom"/>
</dbReference>
<feature type="transmembrane region" description="Helical" evidence="14">
    <location>
        <begin position="20"/>
        <end position="43"/>
    </location>
</feature>
<keyword evidence="7 14" id="KW-0812">Transmembrane</keyword>
<dbReference type="GO" id="GO:0016301">
    <property type="term" value="F:kinase activity"/>
    <property type="evidence" value="ECO:0007669"/>
    <property type="project" value="UniProtKB-KW"/>
</dbReference>
<dbReference type="Pfam" id="PF02518">
    <property type="entry name" value="HATPase_c"/>
    <property type="match status" value="1"/>
</dbReference>
<evidence type="ECO:0000256" key="3">
    <source>
        <dbReference type="ARBA" id="ARBA00012438"/>
    </source>
</evidence>
<feature type="domain" description="Histidine kinase" evidence="15">
    <location>
        <begin position="290"/>
        <end position="517"/>
    </location>
</feature>
<dbReference type="PROSITE" id="PS50885">
    <property type="entry name" value="HAMP"/>
    <property type="match status" value="1"/>
</dbReference>
<proteinExistence type="predicted"/>
<protein>
    <recommendedName>
        <fullName evidence="3">histidine kinase</fullName>
        <ecNumber evidence="3">2.7.13.3</ecNumber>
    </recommendedName>
</protein>
<dbReference type="Gene3D" id="6.10.340.10">
    <property type="match status" value="1"/>
</dbReference>
<evidence type="ECO:0000256" key="6">
    <source>
        <dbReference type="ARBA" id="ARBA00022679"/>
    </source>
</evidence>
<evidence type="ECO:0000256" key="9">
    <source>
        <dbReference type="ARBA" id="ARBA00022777"/>
    </source>
</evidence>
<evidence type="ECO:0000313" key="18">
    <source>
        <dbReference type="Proteomes" id="UP001272515"/>
    </source>
</evidence>
<evidence type="ECO:0000259" key="15">
    <source>
        <dbReference type="PROSITE" id="PS50109"/>
    </source>
</evidence>
<keyword evidence="4" id="KW-1003">Cell membrane</keyword>
<dbReference type="Gene3D" id="3.30.565.10">
    <property type="entry name" value="Histidine kinase-like ATPase, C-terminal domain"/>
    <property type="match status" value="1"/>
</dbReference>
<evidence type="ECO:0000256" key="4">
    <source>
        <dbReference type="ARBA" id="ARBA00022475"/>
    </source>
</evidence>
<dbReference type="InterPro" id="IPR036890">
    <property type="entry name" value="HATPase_C_sf"/>
</dbReference>
<evidence type="ECO:0000256" key="1">
    <source>
        <dbReference type="ARBA" id="ARBA00000085"/>
    </source>
</evidence>
<keyword evidence="6" id="KW-0808">Transferase</keyword>
<evidence type="ECO:0000259" key="16">
    <source>
        <dbReference type="PROSITE" id="PS50885"/>
    </source>
</evidence>
<feature type="domain" description="HAMP" evidence="16">
    <location>
        <begin position="223"/>
        <end position="275"/>
    </location>
</feature>
<organism evidence="17 18">
    <name type="scientific">Veillonella absiana</name>
    <dbReference type="NCBI Taxonomy" id="3079305"/>
    <lineage>
        <taxon>Bacteria</taxon>
        <taxon>Bacillati</taxon>
        <taxon>Bacillota</taxon>
        <taxon>Negativicutes</taxon>
        <taxon>Veillonellales</taxon>
        <taxon>Veillonellaceae</taxon>
        <taxon>Veillonella</taxon>
    </lineage>
</organism>
<evidence type="ECO:0000256" key="5">
    <source>
        <dbReference type="ARBA" id="ARBA00022553"/>
    </source>
</evidence>
<keyword evidence="12" id="KW-0902">Two-component regulatory system</keyword>
<evidence type="ECO:0000256" key="14">
    <source>
        <dbReference type="SAM" id="Phobius"/>
    </source>
</evidence>
<dbReference type="EC" id="2.7.13.3" evidence="3"/>
<dbReference type="SMART" id="SM00304">
    <property type="entry name" value="HAMP"/>
    <property type="match status" value="1"/>
</dbReference>
<dbReference type="EMBL" id="JAWJZB010000011">
    <property type="protein sequence ID" value="MDV5089063.1"/>
    <property type="molecule type" value="Genomic_DNA"/>
</dbReference>
<dbReference type="Pfam" id="PF00512">
    <property type="entry name" value="HisKA"/>
    <property type="match status" value="1"/>
</dbReference>
<dbReference type="CDD" id="cd06225">
    <property type="entry name" value="HAMP"/>
    <property type="match status" value="1"/>
</dbReference>
<dbReference type="InterPro" id="IPR003661">
    <property type="entry name" value="HisK_dim/P_dom"/>
</dbReference>
<evidence type="ECO:0000256" key="12">
    <source>
        <dbReference type="ARBA" id="ARBA00023012"/>
    </source>
</evidence>
<keyword evidence="18" id="KW-1185">Reference proteome</keyword>
<dbReference type="PANTHER" id="PTHR45528">
    <property type="entry name" value="SENSOR HISTIDINE KINASE CPXA"/>
    <property type="match status" value="1"/>
</dbReference>
<evidence type="ECO:0000256" key="11">
    <source>
        <dbReference type="ARBA" id="ARBA00022989"/>
    </source>
</evidence>
<feature type="transmembrane region" description="Helical" evidence="14">
    <location>
        <begin position="197"/>
        <end position="217"/>
    </location>
</feature>
<dbReference type="PROSITE" id="PS50109">
    <property type="entry name" value="HIS_KIN"/>
    <property type="match status" value="1"/>
</dbReference>
<dbReference type="SMART" id="SM00388">
    <property type="entry name" value="HisKA"/>
    <property type="match status" value="1"/>
</dbReference>
<dbReference type="Pfam" id="PF00672">
    <property type="entry name" value="HAMP"/>
    <property type="match status" value="1"/>
</dbReference>
<gene>
    <name evidence="17" type="ORF">RVY80_09545</name>
</gene>
<sequence length="517" mass="57997">MTRLYEWVSKASIKHKLMMVNFMMITVPLVTLTLVTVILLGIFRFGDPVQNRKWVMLFPSQINSLMVQMSMSSIYRAFADDDMGLSDLRIPISLLEVQGADVVVAKDGVVQYATQHTNGPELYERLLKLVRAEKNPTDGQVIITSDIIALDLLEWDGDQFHYIVESTHGWGIYSEGDIPFLTKSLTNESFEKQAMEAVVGAGILLFLIAIILQGLYLSQIVSSMILKPLESLQEAAQAIKRGDLNQTLQVDSNDELGETCAIFDTMRQELKNNVAHREQMEQQRRAMIAGISHDLATPLTAVKGFASAFKDGIVKTPEQQERYANRIVDRANVMESLIKQLSDFSKFEMSQVPLEMQRMDMNAYLHEFLAERKDLYAERNVHIRAHLLDDMAPHSSQVDLDPMQFERVLTNILENSLKYSPHGESTVDMILSVRGKSLVLTLGDYGNGVSDNEIDKLFDLFYRADAARTNVASGNGLGLAIVKQIVEAMGGTVYAMNRTTLDYTQTGFIIEIALPIV</sequence>
<dbReference type="InterPro" id="IPR004358">
    <property type="entry name" value="Sig_transdc_His_kin-like_C"/>
</dbReference>
<dbReference type="InterPro" id="IPR036097">
    <property type="entry name" value="HisK_dim/P_sf"/>
</dbReference>
<evidence type="ECO:0000256" key="10">
    <source>
        <dbReference type="ARBA" id="ARBA00022840"/>
    </source>
</evidence>
<evidence type="ECO:0000256" key="8">
    <source>
        <dbReference type="ARBA" id="ARBA00022741"/>
    </source>
</evidence>
<keyword evidence="13 14" id="KW-0472">Membrane</keyword>
<comment type="subcellular location">
    <subcellularLocation>
        <location evidence="2">Cell membrane</location>
        <topology evidence="2">Multi-pass membrane protein</topology>
    </subcellularLocation>
</comment>
<dbReference type="RefSeq" id="WP_295189261.1">
    <property type="nucleotide sequence ID" value="NZ_JAWJZA010000026.1"/>
</dbReference>
<dbReference type="Proteomes" id="UP001272515">
    <property type="component" value="Unassembled WGS sequence"/>
</dbReference>
<keyword evidence="10" id="KW-0067">ATP-binding</keyword>
<reference evidence="17 18" key="1">
    <citation type="submission" date="2023-10" db="EMBL/GenBank/DDBJ databases">
        <title>Veillonella sp. nov., isolated from a pig farm feces dump.</title>
        <authorList>
            <person name="Chang Y.-H."/>
        </authorList>
    </citation>
    <scope>NUCLEOTIDE SEQUENCE [LARGE SCALE GENOMIC DNA]</scope>
    <source>
        <strain evidence="17 18">YH-vei2233</strain>
    </source>
</reference>
<keyword evidence="9 17" id="KW-0418">Kinase</keyword>
<evidence type="ECO:0000256" key="7">
    <source>
        <dbReference type="ARBA" id="ARBA00022692"/>
    </source>
</evidence>
<evidence type="ECO:0000256" key="13">
    <source>
        <dbReference type="ARBA" id="ARBA00023136"/>
    </source>
</evidence>
<comment type="caution">
    <text evidence="17">The sequence shown here is derived from an EMBL/GenBank/DDBJ whole genome shotgun (WGS) entry which is preliminary data.</text>
</comment>
<accession>A0ABU3ZAW9</accession>
<dbReference type="Gene3D" id="1.10.287.130">
    <property type="match status" value="1"/>
</dbReference>
<dbReference type="PRINTS" id="PR00344">
    <property type="entry name" value="BCTRLSENSOR"/>
</dbReference>
<keyword evidence="8" id="KW-0547">Nucleotide-binding</keyword>
<evidence type="ECO:0000313" key="17">
    <source>
        <dbReference type="EMBL" id="MDV5089063.1"/>
    </source>
</evidence>
<name>A0ABU3ZAW9_9FIRM</name>
<dbReference type="SUPFAM" id="SSF158472">
    <property type="entry name" value="HAMP domain-like"/>
    <property type="match status" value="1"/>
</dbReference>
<dbReference type="InterPro" id="IPR003594">
    <property type="entry name" value="HATPase_dom"/>
</dbReference>
<dbReference type="SUPFAM" id="SSF55874">
    <property type="entry name" value="ATPase domain of HSP90 chaperone/DNA topoisomerase II/histidine kinase"/>
    <property type="match status" value="1"/>
</dbReference>
<dbReference type="SMART" id="SM00387">
    <property type="entry name" value="HATPase_c"/>
    <property type="match status" value="1"/>
</dbReference>
<keyword evidence="11 14" id="KW-1133">Transmembrane helix</keyword>
<dbReference type="InterPro" id="IPR050398">
    <property type="entry name" value="HssS/ArlS-like"/>
</dbReference>
<evidence type="ECO:0000256" key="2">
    <source>
        <dbReference type="ARBA" id="ARBA00004651"/>
    </source>
</evidence>
<dbReference type="InterPro" id="IPR003660">
    <property type="entry name" value="HAMP_dom"/>
</dbReference>